<evidence type="ECO:0000313" key="1">
    <source>
        <dbReference type="EMBL" id="RHW31879.1"/>
    </source>
</evidence>
<name>A0A417YGG6_9BACI</name>
<accession>A0A417YGG6</accession>
<protein>
    <submittedName>
        <fullName evidence="1">Uncharacterized protein</fullName>
    </submittedName>
</protein>
<comment type="caution">
    <text evidence="1">The sequence shown here is derived from an EMBL/GenBank/DDBJ whole genome shotgun (WGS) entry which is preliminary data.</text>
</comment>
<organism evidence="1 2">
    <name type="scientific">Oceanobacillus profundus</name>
    <dbReference type="NCBI Taxonomy" id="372463"/>
    <lineage>
        <taxon>Bacteria</taxon>
        <taxon>Bacillati</taxon>
        <taxon>Bacillota</taxon>
        <taxon>Bacilli</taxon>
        <taxon>Bacillales</taxon>
        <taxon>Bacillaceae</taxon>
        <taxon>Oceanobacillus</taxon>
    </lineage>
</organism>
<gene>
    <name evidence="1" type="ORF">D1B32_11615</name>
</gene>
<sequence length="78" mass="9372">MSNNELLKFGSEITRHNEIIQKEWYKRYQMNFPYALDYEGNIVHHIMNCILQDDECDKLILKQALNLREEQSKNIVLS</sequence>
<dbReference type="EMBL" id="QWEH01000007">
    <property type="protein sequence ID" value="RHW31879.1"/>
    <property type="molecule type" value="Genomic_DNA"/>
</dbReference>
<dbReference type="AlphaFoldDB" id="A0A417YGG6"/>
<dbReference type="Proteomes" id="UP000285456">
    <property type="component" value="Unassembled WGS sequence"/>
</dbReference>
<proteinExistence type="predicted"/>
<keyword evidence="2" id="KW-1185">Reference proteome</keyword>
<evidence type="ECO:0000313" key="2">
    <source>
        <dbReference type="Proteomes" id="UP000285456"/>
    </source>
</evidence>
<reference evidence="1 2" key="1">
    <citation type="journal article" date="2007" name="Int. J. Syst. Evol. Microbiol.">
        <title>Oceanobacillus profundus sp. nov., isolated from a deep-sea sediment core.</title>
        <authorList>
            <person name="Kim Y.G."/>
            <person name="Choi D.H."/>
            <person name="Hyun S."/>
            <person name="Cho B.C."/>
        </authorList>
    </citation>
    <scope>NUCLEOTIDE SEQUENCE [LARGE SCALE GENOMIC DNA]</scope>
    <source>
        <strain evidence="1 2">DSM 18246</strain>
    </source>
</reference>